<dbReference type="CDD" id="cd11443">
    <property type="entry name" value="bHLH_AtAMS_like"/>
    <property type="match status" value="1"/>
</dbReference>
<evidence type="ECO:0000256" key="5">
    <source>
        <dbReference type="ARBA" id="ARBA00023163"/>
    </source>
</evidence>
<feature type="region of interest" description="Disordered" evidence="7">
    <location>
        <begin position="1"/>
        <end position="40"/>
    </location>
</feature>
<keyword evidence="5" id="KW-0804">Transcription</keyword>
<dbReference type="InterPro" id="IPR036638">
    <property type="entry name" value="HLH_DNA-bd_sf"/>
</dbReference>
<evidence type="ECO:0000259" key="8">
    <source>
        <dbReference type="PROSITE" id="PS50888"/>
    </source>
</evidence>
<evidence type="ECO:0000313" key="10">
    <source>
        <dbReference type="EMBL" id="KAK4752734.1"/>
    </source>
</evidence>
<evidence type="ECO:0000256" key="1">
    <source>
        <dbReference type="ARBA" id="ARBA00004123"/>
    </source>
</evidence>
<keyword evidence="2" id="KW-0217">Developmental protein</keyword>
<dbReference type="PROSITE" id="PS51671">
    <property type="entry name" value="ACT"/>
    <property type="match status" value="1"/>
</dbReference>
<feature type="domain" description="BHLH" evidence="8">
    <location>
        <begin position="356"/>
        <end position="405"/>
    </location>
</feature>
<dbReference type="InterPro" id="IPR002912">
    <property type="entry name" value="ACT_dom"/>
</dbReference>
<dbReference type="FunFam" id="4.10.280.10:FF:000066">
    <property type="entry name" value="BHLH transcription factor"/>
    <property type="match status" value="1"/>
</dbReference>
<dbReference type="PROSITE" id="PS50888">
    <property type="entry name" value="BHLH"/>
    <property type="match status" value="1"/>
</dbReference>
<dbReference type="Pfam" id="PF00010">
    <property type="entry name" value="HLH"/>
    <property type="match status" value="1"/>
</dbReference>
<protein>
    <recommendedName>
        <fullName evidence="12">BHLH domain-containing protein</fullName>
    </recommendedName>
</protein>
<comment type="subcellular location">
    <subcellularLocation>
        <location evidence="1">Nucleus</location>
    </subcellularLocation>
</comment>
<evidence type="ECO:0000256" key="4">
    <source>
        <dbReference type="ARBA" id="ARBA00023125"/>
    </source>
</evidence>
<evidence type="ECO:0000256" key="3">
    <source>
        <dbReference type="ARBA" id="ARBA00023015"/>
    </source>
</evidence>
<organism evidence="10 11">
    <name type="scientific">Trapa incisa</name>
    <dbReference type="NCBI Taxonomy" id="236973"/>
    <lineage>
        <taxon>Eukaryota</taxon>
        <taxon>Viridiplantae</taxon>
        <taxon>Streptophyta</taxon>
        <taxon>Embryophyta</taxon>
        <taxon>Tracheophyta</taxon>
        <taxon>Spermatophyta</taxon>
        <taxon>Magnoliopsida</taxon>
        <taxon>eudicotyledons</taxon>
        <taxon>Gunneridae</taxon>
        <taxon>Pentapetalae</taxon>
        <taxon>rosids</taxon>
        <taxon>malvids</taxon>
        <taxon>Myrtales</taxon>
        <taxon>Lythraceae</taxon>
        <taxon>Trapa</taxon>
    </lineage>
</organism>
<name>A0AAN7PRN4_9MYRT</name>
<dbReference type="EMBL" id="JAXIOK010000016">
    <property type="protein sequence ID" value="KAK4752734.1"/>
    <property type="molecule type" value="Genomic_DNA"/>
</dbReference>
<dbReference type="Gene3D" id="4.10.280.10">
    <property type="entry name" value="Helix-loop-helix DNA-binding domain"/>
    <property type="match status" value="1"/>
</dbReference>
<dbReference type="PANTHER" id="PTHR31945:SF129">
    <property type="entry name" value="TRANSCRIPTION FACTOR SCREAM2"/>
    <property type="match status" value="1"/>
</dbReference>
<dbReference type="CDD" id="cd04873">
    <property type="entry name" value="ACT_UUR-ACR-like"/>
    <property type="match status" value="1"/>
</dbReference>
<keyword evidence="4" id="KW-0238">DNA-binding</keyword>
<dbReference type="SUPFAM" id="SSF47459">
    <property type="entry name" value="HLH, helix-loop-helix DNA-binding domain"/>
    <property type="match status" value="1"/>
</dbReference>
<dbReference type="GO" id="GO:0005634">
    <property type="term" value="C:nucleus"/>
    <property type="evidence" value="ECO:0007669"/>
    <property type="project" value="UniProtKB-SubCell"/>
</dbReference>
<gene>
    <name evidence="10" type="ORF">SAY87_021532</name>
</gene>
<keyword evidence="11" id="KW-1185">Reference proteome</keyword>
<feature type="domain" description="ACT" evidence="9">
    <location>
        <begin position="474"/>
        <end position="546"/>
    </location>
</feature>
<dbReference type="AlphaFoldDB" id="A0AAN7PRN4"/>
<sequence>MATHRHSKSHNQSLEVEAAEYSREDREAVERTSSSHIHIAEQSCKSNKSCRERRGDMVLGSNGVVWADGVNDDCDAIPLAWNPNTAAEEADDPVPEQDDIPMSLSFKSMLDPDSSAPATWYFDPQLPRTDHQHFFQELSAISSLHQQSPLELHHNLAFLDASYSACSPYQPPLIGFDLAAEASLHFMPTITSSNLLPTPDSNPGISANTGLADVGGTGLRGFFEGFNSSPNLNSPMLLNRPKVLQPLEVLRQMGVQPTLFQKRVARLGISSGPEAGEYNNKRKLMVDDDIEEIVGDYVVSGFTYEPGEGTDQMLSGGCGKPPDGSGESSKMNEISVGNNSTLTGVGGGNQKGKKKGLPAKNLMAERRRRKKLNDRLYMLRSVVPKISKMDRASILGDAVDYLKELLQRINELHNELESMMPGTLGPSTNFQTLTPTPSTLPCLMKEELGPSSLLSPKGQSARVEVRLREGRAVSIHMFCARRPGLLLSTMRALDNLGLDIQQAVVSCFNEFALDVFRAEQCREGQDALLEQIKAVLLESVAFQDVI</sequence>
<reference evidence="10 11" key="1">
    <citation type="journal article" date="2023" name="Hortic Res">
        <title>Pangenome of water caltrop reveals structural variations and asymmetric subgenome divergence after allopolyploidization.</title>
        <authorList>
            <person name="Zhang X."/>
            <person name="Chen Y."/>
            <person name="Wang L."/>
            <person name="Yuan Y."/>
            <person name="Fang M."/>
            <person name="Shi L."/>
            <person name="Lu R."/>
            <person name="Comes H.P."/>
            <person name="Ma Y."/>
            <person name="Chen Y."/>
            <person name="Huang G."/>
            <person name="Zhou Y."/>
            <person name="Zheng Z."/>
            <person name="Qiu Y."/>
        </authorList>
    </citation>
    <scope>NUCLEOTIDE SEQUENCE [LARGE SCALE GENOMIC DNA]</scope>
    <source>
        <tissue evidence="10">Roots</tissue>
    </source>
</reference>
<feature type="compositionally biased region" description="Basic and acidic residues" evidence="7">
    <location>
        <begin position="20"/>
        <end position="30"/>
    </location>
</feature>
<dbReference type="PANTHER" id="PTHR31945">
    <property type="entry name" value="TRANSCRIPTION FACTOR SCREAM2-RELATED"/>
    <property type="match status" value="1"/>
</dbReference>
<keyword evidence="6" id="KW-0539">Nucleus</keyword>
<dbReference type="InterPro" id="IPR051358">
    <property type="entry name" value="TF_AMS/ICE1/BHLH6-like"/>
</dbReference>
<evidence type="ECO:0000259" key="9">
    <source>
        <dbReference type="PROSITE" id="PS51671"/>
    </source>
</evidence>
<evidence type="ECO:0008006" key="12">
    <source>
        <dbReference type="Google" id="ProtNLM"/>
    </source>
</evidence>
<comment type="caution">
    <text evidence="10">The sequence shown here is derived from an EMBL/GenBank/DDBJ whole genome shotgun (WGS) entry which is preliminary data.</text>
</comment>
<dbReference type="GO" id="GO:0046983">
    <property type="term" value="F:protein dimerization activity"/>
    <property type="evidence" value="ECO:0007669"/>
    <property type="project" value="InterPro"/>
</dbReference>
<evidence type="ECO:0000256" key="6">
    <source>
        <dbReference type="ARBA" id="ARBA00023242"/>
    </source>
</evidence>
<dbReference type="Proteomes" id="UP001345219">
    <property type="component" value="Chromosome 16"/>
</dbReference>
<dbReference type="Pfam" id="PF22754">
    <property type="entry name" value="bHLH-TF_ACT-like_plant"/>
    <property type="match status" value="1"/>
</dbReference>
<dbReference type="InterPro" id="IPR054502">
    <property type="entry name" value="bHLH-TF_ACT-like_plant"/>
</dbReference>
<dbReference type="GO" id="GO:0003700">
    <property type="term" value="F:DNA-binding transcription factor activity"/>
    <property type="evidence" value="ECO:0007669"/>
    <property type="project" value="TreeGrafter"/>
</dbReference>
<keyword evidence="3" id="KW-0805">Transcription regulation</keyword>
<dbReference type="SMART" id="SM00353">
    <property type="entry name" value="HLH"/>
    <property type="match status" value="1"/>
</dbReference>
<dbReference type="InterPro" id="IPR011598">
    <property type="entry name" value="bHLH_dom"/>
</dbReference>
<evidence type="ECO:0000256" key="7">
    <source>
        <dbReference type="SAM" id="MobiDB-lite"/>
    </source>
</evidence>
<evidence type="ECO:0000256" key="2">
    <source>
        <dbReference type="ARBA" id="ARBA00022473"/>
    </source>
</evidence>
<feature type="region of interest" description="Disordered" evidence="7">
    <location>
        <begin position="309"/>
        <end position="331"/>
    </location>
</feature>
<evidence type="ECO:0000313" key="11">
    <source>
        <dbReference type="Proteomes" id="UP001345219"/>
    </source>
</evidence>
<proteinExistence type="predicted"/>
<accession>A0AAN7PRN4</accession>
<dbReference type="GO" id="GO:0043565">
    <property type="term" value="F:sequence-specific DNA binding"/>
    <property type="evidence" value="ECO:0007669"/>
    <property type="project" value="TreeGrafter"/>
</dbReference>